<feature type="chain" id="PRO_5040402051" description="Protein BIG1" evidence="3">
    <location>
        <begin position="23"/>
        <end position="322"/>
    </location>
</feature>
<dbReference type="GeneID" id="75833656"/>
<gene>
    <name evidence="4" type="ORF">J7T54_007180</name>
</gene>
<accession>A0A9Q0BGZ4</accession>
<evidence type="ECO:0008006" key="6">
    <source>
        <dbReference type="Google" id="ProtNLM"/>
    </source>
</evidence>
<name>A0A9Q0BGZ4_9HYPO</name>
<feature type="signal peptide" evidence="3">
    <location>
        <begin position="1"/>
        <end position="22"/>
    </location>
</feature>
<proteinExistence type="predicted"/>
<evidence type="ECO:0000256" key="2">
    <source>
        <dbReference type="SAM" id="Phobius"/>
    </source>
</evidence>
<dbReference type="RefSeq" id="XP_051366393.1">
    <property type="nucleotide sequence ID" value="XM_051510859.1"/>
</dbReference>
<keyword evidence="2" id="KW-0472">Membrane</keyword>
<sequence>MQLLASALLAFAASTVATFVTADDVLLKPYASLLASPLDARQEDGSSSNNDTTDGDVPDNLLKPDGTINMTSFLELTSTTCLSRLSNLRRTTSPSGMSICFNLPSLNTTSGVFEADLRLYKVTEPRDAWEGIEPGDVDVNVGFANARVRNVTEQEIMGIGMVGELQARQADDRVQELQRYMLVGQVQGDKLDANMTMSAIEALLMPTLSLTALSPQSSDNLTTLLSPNEASFITGVFSDLTPQSSFSLAQAAVSSSLALLDEGEVAFILPGTQILIFPIGLIITGTWALLGVGVYAFGTVERWRFRESYRERVKGGVGGAGI</sequence>
<dbReference type="Proteomes" id="UP001055219">
    <property type="component" value="Unassembled WGS sequence"/>
</dbReference>
<reference evidence="4" key="2">
    <citation type="submission" date="2022-07" db="EMBL/GenBank/DDBJ databases">
        <authorList>
            <person name="Goncalves M.F.M."/>
            <person name="Hilario S."/>
            <person name="Van De Peer Y."/>
            <person name="Esteves A.C."/>
            <person name="Alves A."/>
        </authorList>
    </citation>
    <scope>NUCLEOTIDE SEQUENCE</scope>
    <source>
        <strain evidence="4">MUM 19.33</strain>
    </source>
</reference>
<organism evidence="4 5">
    <name type="scientific">Emericellopsis cladophorae</name>
    <dbReference type="NCBI Taxonomy" id="2686198"/>
    <lineage>
        <taxon>Eukaryota</taxon>
        <taxon>Fungi</taxon>
        <taxon>Dikarya</taxon>
        <taxon>Ascomycota</taxon>
        <taxon>Pezizomycotina</taxon>
        <taxon>Sordariomycetes</taxon>
        <taxon>Hypocreomycetidae</taxon>
        <taxon>Hypocreales</taxon>
        <taxon>Bionectriaceae</taxon>
        <taxon>Emericellopsis</taxon>
    </lineage>
</organism>
<comment type="caution">
    <text evidence="4">The sequence shown here is derived from an EMBL/GenBank/DDBJ whole genome shotgun (WGS) entry which is preliminary data.</text>
</comment>
<dbReference type="OrthoDB" id="2596908at2759"/>
<keyword evidence="3" id="KW-0732">Signal</keyword>
<evidence type="ECO:0000313" key="4">
    <source>
        <dbReference type="EMBL" id="KAI6785537.1"/>
    </source>
</evidence>
<evidence type="ECO:0000256" key="1">
    <source>
        <dbReference type="SAM" id="MobiDB-lite"/>
    </source>
</evidence>
<reference evidence="4" key="1">
    <citation type="journal article" date="2021" name="J Fungi (Basel)">
        <title>Genomic and Metabolomic Analyses of the Marine Fungus Emericellopsis cladophorae: Insights into Saltwater Adaptability Mechanisms and Its Biosynthetic Potential.</title>
        <authorList>
            <person name="Goncalves M.F.M."/>
            <person name="Hilario S."/>
            <person name="Van de Peer Y."/>
            <person name="Esteves A.C."/>
            <person name="Alves A."/>
        </authorList>
    </citation>
    <scope>NUCLEOTIDE SEQUENCE</scope>
    <source>
        <strain evidence="4">MUM 19.33</strain>
    </source>
</reference>
<feature type="region of interest" description="Disordered" evidence="1">
    <location>
        <begin position="39"/>
        <end position="62"/>
    </location>
</feature>
<feature type="transmembrane region" description="Helical" evidence="2">
    <location>
        <begin position="275"/>
        <end position="297"/>
    </location>
</feature>
<evidence type="ECO:0000313" key="5">
    <source>
        <dbReference type="Proteomes" id="UP001055219"/>
    </source>
</evidence>
<protein>
    <recommendedName>
        <fullName evidence="6">Protein BIG1</fullName>
    </recommendedName>
</protein>
<dbReference type="EMBL" id="JAGIXG020000002">
    <property type="protein sequence ID" value="KAI6785537.1"/>
    <property type="molecule type" value="Genomic_DNA"/>
</dbReference>
<dbReference type="AlphaFoldDB" id="A0A9Q0BGZ4"/>
<evidence type="ECO:0000256" key="3">
    <source>
        <dbReference type="SAM" id="SignalP"/>
    </source>
</evidence>
<keyword evidence="5" id="KW-1185">Reference proteome</keyword>
<keyword evidence="2" id="KW-1133">Transmembrane helix</keyword>
<keyword evidence="2" id="KW-0812">Transmembrane</keyword>